<gene>
    <name evidence="7" type="ORF">MBM_04170</name>
</gene>
<dbReference type="FunFam" id="1.25.40.10:FF:000611">
    <property type="entry name" value="TPR repeat protein"/>
    <property type="match status" value="1"/>
</dbReference>
<dbReference type="EMBL" id="JH921435">
    <property type="protein sequence ID" value="EKD17801.1"/>
    <property type="molecule type" value="Genomic_DNA"/>
</dbReference>
<evidence type="ECO:0000256" key="5">
    <source>
        <dbReference type="SAM" id="MobiDB-lite"/>
    </source>
</evidence>
<dbReference type="GO" id="GO:0005634">
    <property type="term" value="C:nucleus"/>
    <property type="evidence" value="ECO:0007669"/>
    <property type="project" value="TreeGrafter"/>
</dbReference>
<dbReference type="GO" id="GO:0005829">
    <property type="term" value="C:cytosol"/>
    <property type="evidence" value="ECO:0007669"/>
    <property type="project" value="TreeGrafter"/>
</dbReference>
<feature type="compositionally biased region" description="Polar residues" evidence="5">
    <location>
        <begin position="10"/>
        <end position="20"/>
    </location>
</feature>
<feature type="coiled-coil region" evidence="4">
    <location>
        <begin position="258"/>
        <end position="292"/>
    </location>
</feature>
<evidence type="ECO:0000313" key="8">
    <source>
        <dbReference type="Proteomes" id="UP000006753"/>
    </source>
</evidence>
<dbReference type="Proteomes" id="UP000006753">
    <property type="component" value="Unassembled WGS sequence"/>
</dbReference>
<dbReference type="OMA" id="WRAAQCA"/>
<dbReference type="PANTHER" id="PTHR46035">
    <property type="entry name" value="TETRATRICOPEPTIDE REPEAT PROTEIN 4"/>
    <property type="match status" value="1"/>
</dbReference>
<evidence type="ECO:0000256" key="2">
    <source>
        <dbReference type="ARBA" id="ARBA00022803"/>
    </source>
</evidence>
<reference evidence="7 8" key="1">
    <citation type="journal article" date="2012" name="BMC Genomics">
        <title>Sequencing the genome of Marssonina brunnea reveals fungus-poplar co-evolution.</title>
        <authorList>
            <person name="Zhu S."/>
            <person name="Cao Y.-Z."/>
            <person name="Jiang C."/>
            <person name="Tan B.-Y."/>
            <person name="Wang Z."/>
            <person name="Feng S."/>
            <person name="Zhang L."/>
            <person name="Su X.-H."/>
            <person name="Brejova B."/>
            <person name="Vinar T."/>
            <person name="Xu M."/>
            <person name="Wang M.-X."/>
            <person name="Zhang S.-G."/>
            <person name="Huang M.-R."/>
            <person name="Wu R."/>
            <person name="Zhou Y."/>
        </authorList>
    </citation>
    <scope>NUCLEOTIDE SEQUENCE [LARGE SCALE GENOMIC DNA]</scope>
    <source>
        <strain evidence="7 8">MB_m1</strain>
    </source>
</reference>
<dbReference type="InterPro" id="IPR019734">
    <property type="entry name" value="TPR_rpt"/>
</dbReference>
<dbReference type="OrthoDB" id="420195at2759"/>
<comment type="similarity">
    <text evidence="3">Belongs to the TTC4 family.</text>
</comment>
<feature type="region of interest" description="Disordered" evidence="5">
    <location>
        <begin position="1"/>
        <end position="24"/>
    </location>
</feature>
<keyword evidence="2" id="KW-0802">TPR repeat</keyword>
<dbReference type="InterPro" id="IPR011990">
    <property type="entry name" value="TPR-like_helical_dom_sf"/>
</dbReference>
<dbReference type="AlphaFoldDB" id="K1WXN3"/>
<evidence type="ECO:0000256" key="4">
    <source>
        <dbReference type="SAM" id="Coils"/>
    </source>
</evidence>
<protein>
    <submittedName>
        <fullName evidence="7">TPR repeat protein</fullName>
    </submittedName>
</protein>
<dbReference type="GO" id="GO:0051879">
    <property type="term" value="F:Hsp90 protein binding"/>
    <property type="evidence" value="ECO:0007669"/>
    <property type="project" value="EnsemblFungi"/>
</dbReference>
<feature type="domain" description="Cns1/TTC4 wheel" evidence="6">
    <location>
        <begin position="315"/>
        <end position="425"/>
    </location>
</feature>
<evidence type="ECO:0000256" key="3">
    <source>
        <dbReference type="ARBA" id="ARBA00023602"/>
    </source>
</evidence>
<dbReference type="eggNOG" id="KOG0551">
    <property type="taxonomic scope" value="Eukaryota"/>
</dbReference>
<dbReference type="GO" id="GO:0043022">
    <property type="term" value="F:ribosome binding"/>
    <property type="evidence" value="ECO:0007669"/>
    <property type="project" value="EnsemblFungi"/>
</dbReference>
<evidence type="ECO:0000313" key="7">
    <source>
        <dbReference type="EMBL" id="EKD17801.1"/>
    </source>
</evidence>
<evidence type="ECO:0000256" key="1">
    <source>
        <dbReference type="ARBA" id="ARBA00022737"/>
    </source>
</evidence>
<dbReference type="HOGENOM" id="CLU_040446_0_0_1"/>
<dbReference type="GO" id="GO:0030544">
    <property type="term" value="F:Hsp70 protein binding"/>
    <property type="evidence" value="ECO:0007669"/>
    <property type="project" value="EnsemblFungi"/>
</dbReference>
<proteinExistence type="inferred from homology"/>
<dbReference type="GO" id="GO:0042026">
    <property type="term" value="P:protein refolding"/>
    <property type="evidence" value="ECO:0007669"/>
    <property type="project" value="EnsemblFungi"/>
</dbReference>
<accession>K1WXN3</accession>
<dbReference type="InParanoid" id="K1WXN3"/>
<dbReference type="SUPFAM" id="SSF48452">
    <property type="entry name" value="TPR-like"/>
    <property type="match status" value="1"/>
</dbReference>
<dbReference type="PANTHER" id="PTHR46035:SF1">
    <property type="entry name" value="TETRATRICOPEPTIDE REPEAT PROTEIN 4"/>
    <property type="match status" value="1"/>
</dbReference>
<dbReference type="GeneID" id="18760105"/>
<evidence type="ECO:0000259" key="6">
    <source>
        <dbReference type="Pfam" id="PF18972"/>
    </source>
</evidence>
<keyword evidence="8" id="KW-1185">Reference proteome</keyword>
<dbReference type="CDD" id="cd21381">
    <property type="entry name" value="CTWD_TTC4"/>
    <property type="match status" value="1"/>
</dbReference>
<dbReference type="KEGG" id="mbe:MBM_04170"/>
<sequence>MKIEELPESFDSSVNISHLNPTEAAPEPDLLTAALNAYGSTPTTSDGTTPALPPALAEIRDKSGPEMLADLNKLPLFMTDLEENDGLEALKALAYEGTPLEVAAGFKERGNESFKEKGWKDAKEFYGKGIDVLLIEVRKRQAKSKINEKSNGKGNGVEQEEAAAVVVDKEEVKREIAVLEACLVNRAACHLELKNYRSCTLDCGSVLRINPKNVKALYRSSKALLALDRIEEADDACARGLALDPNNKALQAVAQDLIKRHAVVAARKKKELERAQRQRLEAVTLAAALKAREIKTRKTAQPPEMEDAKIQLVPDPTDPTSTLTFPTVLLYPLHLESDFIKAFNEMEPLGHHLSYILPLPWDKAGEYTPLKVECYMETVTGGLIKVGRKVPLLKVLSEGNVEIVDEVVKIFVVPKARAEAWVKEFKMKKAAEEARAKGK</sequence>
<keyword evidence="4" id="KW-0175">Coiled coil</keyword>
<dbReference type="Gene3D" id="1.25.40.10">
    <property type="entry name" value="Tetratricopeptide repeat domain"/>
    <property type="match status" value="1"/>
</dbReference>
<organism evidence="7 8">
    <name type="scientific">Marssonina brunnea f. sp. multigermtubi (strain MB_m1)</name>
    <name type="common">Marssonina leaf spot fungus</name>
    <dbReference type="NCBI Taxonomy" id="1072389"/>
    <lineage>
        <taxon>Eukaryota</taxon>
        <taxon>Fungi</taxon>
        <taxon>Dikarya</taxon>
        <taxon>Ascomycota</taxon>
        <taxon>Pezizomycotina</taxon>
        <taxon>Leotiomycetes</taxon>
        <taxon>Helotiales</taxon>
        <taxon>Drepanopezizaceae</taxon>
        <taxon>Drepanopeziza</taxon>
    </lineage>
</organism>
<keyword evidence="1" id="KW-0677">Repeat</keyword>
<dbReference type="SMART" id="SM00028">
    <property type="entry name" value="TPR"/>
    <property type="match status" value="3"/>
</dbReference>
<name>K1WXN3_MARBU</name>
<dbReference type="FunCoup" id="K1WXN3">
    <property type="interactions" value="1174"/>
</dbReference>
<dbReference type="Pfam" id="PF18972">
    <property type="entry name" value="Wheel"/>
    <property type="match status" value="1"/>
</dbReference>
<dbReference type="InterPro" id="IPR044059">
    <property type="entry name" value="Csn1/TTC4_wheel"/>
</dbReference>
<dbReference type="STRING" id="1072389.K1WXN3"/>